<dbReference type="GeneID" id="8771573"/>
<dbReference type="HOGENOM" id="CLU_206269_0_0_2"/>
<evidence type="ECO:0000313" key="1">
    <source>
        <dbReference type="EMBL" id="ADC47753.1"/>
    </source>
</evidence>
<keyword evidence="2" id="KW-1185">Reference proteome</keyword>
<protein>
    <recommendedName>
        <fullName evidence="3">Ribbon-helix-helix protein CopG domain-containing protein</fullName>
    </recommendedName>
</protein>
<dbReference type="EMBL" id="CP001719">
    <property type="protein sequence ID" value="ADC47753.1"/>
    <property type="molecule type" value="Genomic_DNA"/>
</dbReference>
<organism evidence="1 2">
    <name type="scientific">Methanobrevibacter ruminantium (strain ATCC 35063 / DSM 1093 / JCM 13430 / OCM 146 / M1)</name>
    <name type="common">Methanobacterium ruminantium</name>
    <dbReference type="NCBI Taxonomy" id="634498"/>
    <lineage>
        <taxon>Archaea</taxon>
        <taxon>Methanobacteriati</taxon>
        <taxon>Methanobacteriota</taxon>
        <taxon>Methanomada group</taxon>
        <taxon>Methanobacteria</taxon>
        <taxon>Methanobacteriales</taxon>
        <taxon>Methanobacteriaceae</taxon>
        <taxon>Methanobrevibacter</taxon>
    </lineage>
</organism>
<name>D3DZS5_METRM</name>
<evidence type="ECO:0000313" key="2">
    <source>
        <dbReference type="Proteomes" id="UP000008680"/>
    </source>
</evidence>
<gene>
    <name evidence="1" type="ordered locus">mru_1903</name>
</gene>
<dbReference type="RefSeq" id="WP_012956701.1">
    <property type="nucleotide sequence ID" value="NC_013790.1"/>
</dbReference>
<dbReference type="Proteomes" id="UP000008680">
    <property type="component" value="Chromosome"/>
</dbReference>
<evidence type="ECO:0008006" key="3">
    <source>
        <dbReference type="Google" id="ProtNLM"/>
    </source>
</evidence>
<reference evidence="1 2" key="1">
    <citation type="journal article" date="2010" name="PLoS ONE">
        <title>The genome sequence of the rumen methanogen Methanobrevibacter ruminantium reveals new possibilities for controlling ruminant methane emissions.</title>
        <authorList>
            <person name="Leahy S.C."/>
            <person name="Kelly W.J."/>
            <person name="Altermann E."/>
            <person name="Ronimus R.S."/>
            <person name="Yeoman C.J."/>
            <person name="Pacheco D.M."/>
            <person name="Li D."/>
            <person name="Kong Z."/>
            <person name="McTavish S."/>
            <person name="Sang C."/>
            <person name="Lambie S.C."/>
            <person name="Janssen P.H."/>
            <person name="Dey D."/>
            <person name="Attwood G.T."/>
        </authorList>
    </citation>
    <scope>NUCLEOTIDE SEQUENCE [LARGE SCALE GENOMIC DNA]</scope>
    <source>
        <strain evidence="2">ATCC 35063 / DSM 1093 / JCM 13430 / OCM 146 / M1</strain>
    </source>
</reference>
<dbReference type="PATRIC" id="fig|634498.28.peg.1903"/>
<dbReference type="eggNOG" id="arCOG12633">
    <property type="taxonomic scope" value="Archaea"/>
</dbReference>
<dbReference type="AlphaFoldDB" id="D3DZS5"/>
<accession>D3DZS5</accession>
<dbReference type="OrthoDB" id="91340at2157"/>
<proteinExistence type="predicted"/>
<dbReference type="KEGG" id="mru:mru_1903"/>
<sequence>MSEETKIKRVTIHVESELDYEFRRLASQKFRFEPKWYSKAIKEAILLWIENNPEEDFEDLPEEDT</sequence>